<sequence>MYYEIFDLPQENGIAQSTSALHLNSSNSNVKYNHDSNLINIEEYNHLIPICIAFNASKDASVIDPEYFKMGPIDMILGNGISRYVLRDSRITDKLDEHVGFNTIFG</sequence>
<protein>
    <submittedName>
        <fullName evidence="1">Uncharacterized protein</fullName>
    </submittedName>
</protein>
<evidence type="ECO:0000313" key="1">
    <source>
        <dbReference type="EMBL" id="KAK9872197.1"/>
    </source>
</evidence>
<dbReference type="EMBL" id="JARQZJ010000009">
    <property type="protein sequence ID" value="KAK9872197.1"/>
    <property type="molecule type" value="Genomic_DNA"/>
</dbReference>
<dbReference type="AlphaFoldDB" id="A0AAW1TV49"/>
<organism evidence="1 2">
    <name type="scientific">Henosepilachna vigintioctopunctata</name>
    <dbReference type="NCBI Taxonomy" id="420089"/>
    <lineage>
        <taxon>Eukaryota</taxon>
        <taxon>Metazoa</taxon>
        <taxon>Ecdysozoa</taxon>
        <taxon>Arthropoda</taxon>
        <taxon>Hexapoda</taxon>
        <taxon>Insecta</taxon>
        <taxon>Pterygota</taxon>
        <taxon>Neoptera</taxon>
        <taxon>Endopterygota</taxon>
        <taxon>Coleoptera</taxon>
        <taxon>Polyphaga</taxon>
        <taxon>Cucujiformia</taxon>
        <taxon>Coccinelloidea</taxon>
        <taxon>Coccinellidae</taxon>
        <taxon>Epilachninae</taxon>
        <taxon>Epilachnini</taxon>
        <taxon>Henosepilachna</taxon>
    </lineage>
</organism>
<accession>A0AAW1TV49</accession>
<comment type="caution">
    <text evidence="1">The sequence shown here is derived from an EMBL/GenBank/DDBJ whole genome shotgun (WGS) entry which is preliminary data.</text>
</comment>
<name>A0AAW1TV49_9CUCU</name>
<reference evidence="1 2" key="1">
    <citation type="submission" date="2023-03" db="EMBL/GenBank/DDBJ databases">
        <title>Genome insight into feeding habits of ladybird beetles.</title>
        <authorList>
            <person name="Li H.-S."/>
            <person name="Huang Y.-H."/>
            <person name="Pang H."/>
        </authorList>
    </citation>
    <scope>NUCLEOTIDE SEQUENCE [LARGE SCALE GENOMIC DNA]</scope>
    <source>
        <strain evidence="1">SYSU_2023b</strain>
        <tissue evidence="1">Whole body</tissue>
    </source>
</reference>
<proteinExistence type="predicted"/>
<evidence type="ECO:0000313" key="2">
    <source>
        <dbReference type="Proteomes" id="UP001431783"/>
    </source>
</evidence>
<keyword evidence="2" id="KW-1185">Reference proteome</keyword>
<gene>
    <name evidence="1" type="ORF">WA026_016251</name>
</gene>
<dbReference type="Proteomes" id="UP001431783">
    <property type="component" value="Unassembled WGS sequence"/>
</dbReference>